<dbReference type="GO" id="GO:0052689">
    <property type="term" value="F:carboxylic ester hydrolase activity"/>
    <property type="evidence" value="ECO:0007669"/>
    <property type="project" value="InterPro"/>
</dbReference>
<evidence type="ECO:0000256" key="1">
    <source>
        <dbReference type="SAM" id="SignalP"/>
    </source>
</evidence>
<evidence type="ECO:0000313" key="4">
    <source>
        <dbReference type="EMBL" id="MBE6086169.1"/>
    </source>
</evidence>
<evidence type="ECO:0008006" key="6">
    <source>
        <dbReference type="Google" id="ProtNLM"/>
    </source>
</evidence>
<dbReference type="EMBL" id="SVCA01000013">
    <property type="protein sequence ID" value="MBE6086169.1"/>
    <property type="molecule type" value="Genomic_DNA"/>
</dbReference>
<evidence type="ECO:0000259" key="2">
    <source>
        <dbReference type="Pfam" id="PF13472"/>
    </source>
</evidence>
<feature type="chain" id="PRO_5037587496" description="Lysophospholipase L1" evidence="1">
    <location>
        <begin position="26"/>
        <end position="370"/>
    </location>
</feature>
<name>A0A927WR83_SELRU</name>
<accession>A0A927WR83</accession>
<evidence type="ECO:0000313" key="5">
    <source>
        <dbReference type="Proteomes" id="UP000772151"/>
    </source>
</evidence>
<dbReference type="PANTHER" id="PTHR37834">
    <property type="entry name" value="GDSL-LIKE LIPASE/ACYLHYDROLASE DOMAIN PROTEIN (AFU_ORTHOLOGUE AFUA_2G00620)"/>
    <property type="match status" value="1"/>
</dbReference>
<proteinExistence type="predicted"/>
<dbReference type="Proteomes" id="UP000772151">
    <property type="component" value="Unassembled WGS sequence"/>
</dbReference>
<dbReference type="InterPro" id="IPR040794">
    <property type="entry name" value="CE2_N"/>
</dbReference>
<dbReference type="InterPro" id="IPR036514">
    <property type="entry name" value="SGNH_hydro_sf"/>
</dbReference>
<organism evidence="4 5">
    <name type="scientific">Selenomonas ruminantium</name>
    <dbReference type="NCBI Taxonomy" id="971"/>
    <lineage>
        <taxon>Bacteria</taxon>
        <taxon>Bacillati</taxon>
        <taxon>Bacillota</taxon>
        <taxon>Negativicutes</taxon>
        <taxon>Selenomonadales</taxon>
        <taxon>Selenomonadaceae</taxon>
        <taxon>Selenomonas</taxon>
    </lineage>
</organism>
<evidence type="ECO:0000259" key="3">
    <source>
        <dbReference type="Pfam" id="PF17996"/>
    </source>
</evidence>
<dbReference type="InterPro" id="IPR037461">
    <property type="entry name" value="CtCE2-like_dom"/>
</dbReference>
<gene>
    <name evidence="4" type="ORF">E7203_12085</name>
</gene>
<dbReference type="InterPro" id="IPR013830">
    <property type="entry name" value="SGNH_hydro"/>
</dbReference>
<dbReference type="SUPFAM" id="SSF52266">
    <property type="entry name" value="SGNH hydrolase"/>
    <property type="match status" value="1"/>
</dbReference>
<sequence length="370" mass="40944">MFKKISLLLLAVFSAAFLFTGGEYASGEAVHPAADSPFIRYYGRWEMQDKTALTGQGATYIRAKFTGSSELRADLTGKGVFWAYSIDGRAFQRVEVKGNKPITLGKGLAKDKEHLVTLVRATEGQAGISKFKGFILEQGGKLIPPPADKQRRLEFIGDSITAGSINLMPYNGTNYFVSEDGNMSYAPLLSRLLDADWSVVAKSGGGVVHNYADPWPSDKPRAIDRYGWTFFHAAISKDNPVWNSRNFPVDAVIVALGTNDFSDPHRKPTKEEFCTAYNALLKKIRQMNPQAKIICLEPLPSHLPAEIRAWIAASVQAQQDAKMYFIPINDKAPLLAPEDYTDGRTHPNILGHIKTAAYLKDKIAAIMEWE</sequence>
<keyword evidence="1" id="KW-0732">Signal</keyword>
<protein>
    <recommendedName>
        <fullName evidence="6">Lysophospholipase L1</fullName>
    </recommendedName>
</protein>
<dbReference type="Gene3D" id="3.40.50.1110">
    <property type="entry name" value="SGNH hydrolase"/>
    <property type="match status" value="1"/>
</dbReference>
<reference evidence="4" key="1">
    <citation type="submission" date="2019-04" db="EMBL/GenBank/DDBJ databases">
        <title>Evolution of Biomass-Degrading Anaerobic Consortia Revealed by Metagenomics.</title>
        <authorList>
            <person name="Peng X."/>
        </authorList>
    </citation>
    <scope>NUCLEOTIDE SEQUENCE</scope>
    <source>
        <strain evidence="4">SIG242</strain>
    </source>
</reference>
<dbReference type="InterPro" id="IPR052762">
    <property type="entry name" value="PCW_deacetylase/CE"/>
</dbReference>
<feature type="signal peptide" evidence="1">
    <location>
        <begin position="1"/>
        <end position="25"/>
    </location>
</feature>
<dbReference type="RefSeq" id="WP_303670278.1">
    <property type="nucleotide sequence ID" value="NZ_SVCA01000013.1"/>
</dbReference>
<dbReference type="Pfam" id="PF17996">
    <property type="entry name" value="CE2_N"/>
    <property type="match status" value="1"/>
</dbReference>
<dbReference type="PANTHER" id="PTHR37834:SF2">
    <property type="entry name" value="ESTERASE, SGNH HYDROLASE-TYPE"/>
    <property type="match status" value="1"/>
</dbReference>
<feature type="domain" description="SGNH hydrolase-type esterase" evidence="2">
    <location>
        <begin position="155"/>
        <end position="352"/>
    </location>
</feature>
<dbReference type="Gene3D" id="2.60.120.260">
    <property type="entry name" value="Galactose-binding domain-like"/>
    <property type="match status" value="1"/>
</dbReference>
<dbReference type="AlphaFoldDB" id="A0A927WR83"/>
<dbReference type="Pfam" id="PF13472">
    <property type="entry name" value="Lipase_GDSL_2"/>
    <property type="match status" value="1"/>
</dbReference>
<feature type="domain" description="Carbohydrate esterase 2 N-terminal" evidence="3">
    <location>
        <begin position="41"/>
        <end position="146"/>
    </location>
</feature>
<comment type="caution">
    <text evidence="4">The sequence shown here is derived from an EMBL/GenBank/DDBJ whole genome shotgun (WGS) entry which is preliminary data.</text>
</comment>
<dbReference type="CDD" id="cd01831">
    <property type="entry name" value="Endoglucanase_E_like"/>
    <property type="match status" value="1"/>
</dbReference>